<feature type="compositionally biased region" description="Basic and acidic residues" evidence="1">
    <location>
        <begin position="375"/>
        <end position="385"/>
    </location>
</feature>
<accession>A0A2K3QME3</accession>
<dbReference type="AlphaFoldDB" id="A0A2K3QME3"/>
<dbReference type="OrthoDB" id="5412288at2759"/>
<comment type="caution">
    <text evidence="3">The sequence shown here is derived from an EMBL/GenBank/DDBJ whole genome shotgun (WGS) entry which is preliminary data.</text>
</comment>
<reference evidence="3 4" key="1">
    <citation type="submission" date="2017-08" db="EMBL/GenBank/DDBJ databases">
        <title>Harnessing the power of phylogenomics to disentangle the directionality and signatures of interkingdom host jumping in the parasitic fungal genus Tolypocladium.</title>
        <authorList>
            <person name="Quandt C.A."/>
            <person name="Patterson W."/>
            <person name="Spatafora J.W."/>
        </authorList>
    </citation>
    <scope>NUCLEOTIDE SEQUENCE [LARGE SCALE GENOMIC DNA]</scope>
    <source>
        <strain evidence="3 4">CBS 113982</strain>
    </source>
</reference>
<organism evidence="3 4">
    <name type="scientific">Tolypocladium capitatum</name>
    <dbReference type="NCBI Taxonomy" id="45235"/>
    <lineage>
        <taxon>Eukaryota</taxon>
        <taxon>Fungi</taxon>
        <taxon>Dikarya</taxon>
        <taxon>Ascomycota</taxon>
        <taxon>Pezizomycotina</taxon>
        <taxon>Sordariomycetes</taxon>
        <taxon>Hypocreomycetidae</taxon>
        <taxon>Hypocreales</taxon>
        <taxon>Ophiocordycipitaceae</taxon>
        <taxon>Tolypocladium</taxon>
    </lineage>
</organism>
<dbReference type="Proteomes" id="UP000236621">
    <property type="component" value="Unassembled WGS sequence"/>
</dbReference>
<feature type="region of interest" description="Disordered" evidence="1">
    <location>
        <begin position="466"/>
        <end position="533"/>
    </location>
</feature>
<gene>
    <name evidence="3" type="ORF">TCAP_01375</name>
</gene>
<feature type="compositionally biased region" description="Acidic residues" evidence="1">
    <location>
        <begin position="389"/>
        <end position="400"/>
    </location>
</feature>
<feature type="compositionally biased region" description="Basic residues" evidence="1">
    <location>
        <begin position="293"/>
        <end position="303"/>
    </location>
</feature>
<feature type="non-terminal residue" evidence="3">
    <location>
        <position position="553"/>
    </location>
</feature>
<feature type="region of interest" description="Disordered" evidence="1">
    <location>
        <begin position="162"/>
        <end position="233"/>
    </location>
</feature>
<feature type="region of interest" description="Disordered" evidence="1">
    <location>
        <begin position="375"/>
        <end position="403"/>
    </location>
</feature>
<sequence length="553" mass="61124">MDRNASTTAWDLESDEIASVTSEDLHDNRPNRWTGPESSWRTLTQEERLLWRSMRQLEDQDLAVHLYNAFALRRAGRSAETARGLTIRTEDGQDVIWAPPKFWTSWPLKERHVPQEDLIKRQDDEDEKFTFRKEEEKMPSAGLQDELGATILRLAKERFRKRTRTRPVQASIESAGAATVESDDESSLPSSLQASGGAEPGEDSGKTQIHSDATSQHEGHQPRHAKTCKPKAFEPVVSTNDDLSYALLRPHVRHILSQLDTTLSILHNARVAGLSCLSESSTESDSDAQQQTPRKRSRGRPRRTPQPGDYDDEASCSSSVGRRGLPRRAHVPRDGETEAATKLCVAREGHRRLPPTQADKNAAFEEWLRRGDANIEQRRRERQPAEEMATGDDADADAGETGESNVAKKLHRWGLRDWSDVVGAAALAGFSEDVIKRTTRRCANLFGQGMVIRRLDEVPLSRGAGFHTMEYRPERTRLAPSSSPPSSPDDDDDSPAPTLSQRRLASLAPSASSCGRAAAAASRPASRSASRSSAGLLFCPVAACDRAATGFSR</sequence>
<feature type="domain" description="Rrn9" evidence="2">
    <location>
        <begin position="56"/>
        <end position="117"/>
    </location>
</feature>
<dbReference type="EMBL" id="NRSZ01000223">
    <property type="protein sequence ID" value="PNY28703.1"/>
    <property type="molecule type" value="Genomic_DNA"/>
</dbReference>
<keyword evidence="4" id="KW-1185">Reference proteome</keyword>
<feature type="region of interest" description="Disordered" evidence="1">
    <location>
        <begin position="1"/>
        <end position="38"/>
    </location>
</feature>
<protein>
    <recommendedName>
        <fullName evidence="2">Rrn9 domain-containing protein</fullName>
    </recommendedName>
</protein>
<evidence type="ECO:0000259" key="2">
    <source>
        <dbReference type="Pfam" id="PF10680"/>
    </source>
</evidence>
<dbReference type="STRING" id="45235.A0A2K3QME3"/>
<proteinExistence type="predicted"/>
<feature type="region of interest" description="Disordered" evidence="1">
    <location>
        <begin position="278"/>
        <end position="337"/>
    </location>
</feature>
<dbReference type="InterPro" id="IPR019622">
    <property type="entry name" value="Rrn9_dom"/>
</dbReference>
<evidence type="ECO:0000256" key="1">
    <source>
        <dbReference type="SAM" id="MobiDB-lite"/>
    </source>
</evidence>
<feature type="compositionally biased region" description="Low complexity" evidence="1">
    <location>
        <begin position="499"/>
        <end position="533"/>
    </location>
</feature>
<name>A0A2K3QME3_9HYPO</name>
<evidence type="ECO:0000313" key="3">
    <source>
        <dbReference type="EMBL" id="PNY28703.1"/>
    </source>
</evidence>
<dbReference type="Pfam" id="PF10680">
    <property type="entry name" value="RRN9"/>
    <property type="match status" value="1"/>
</dbReference>
<evidence type="ECO:0000313" key="4">
    <source>
        <dbReference type="Proteomes" id="UP000236621"/>
    </source>
</evidence>